<name>A0A0F9UAL2_9ZZZZ</name>
<proteinExistence type="predicted"/>
<dbReference type="EMBL" id="LAZR01000172">
    <property type="protein sequence ID" value="KKN84357.1"/>
    <property type="molecule type" value="Genomic_DNA"/>
</dbReference>
<dbReference type="Pfam" id="PF00403">
    <property type="entry name" value="HMA"/>
    <property type="match status" value="1"/>
</dbReference>
<dbReference type="InterPro" id="IPR006121">
    <property type="entry name" value="HMA_dom"/>
</dbReference>
<dbReference type="Gene3D" id="3.30.70.100">
    <property type="match status" value="1"/>
</dbReference>
<comment type="caution">
    <text evidence="2">The sequence shown here is derived from an EMBL/GenBank/DDBJ whole genome shotgun (WGS) entry which is preliminary data.</text>
</comment>
<evidence type="ECO:0000313" key="2">
    <source>
        <dbReference type="EMBL" id="KKN84357.1"/>
    </source>
</evidence>
<dbReference type="PROSITE" id="PS50846">
    <property type="entry name" value="HMA_2"/>
    <property type="match status" value="1"/>
</dbReference>
<feature type="domain" description="HMA" evidence="1">
    <location>
        <begin position="6"/>
        <end position="72"/>
    </location>
</feature>
<dbReference type="CDD" id="cd00371">
    <property type="entry name" value="HMA"/>
    <property type="match status" value="1"/>
</dbReference>
<dbReference type="GO" id="GO:0046872">
    <property type="term" value="F:metal ion binding"/>
    <property type="evidence" value="ECO:0007669"/>
    <property type="project" value="InterPro"/>
</dbReference>
<sequence>MLESINYTVTGEEKMHCAGCESRVKNALQRLEGMHHVVASAEGQTIRVSIDSSKLSPEQVEARLAQIGYEVSRA</sequence>
<protein>
    <recommendedName>
        <fullName evidence="1">HMA domain-containing protein</fullName>
    </recommendedName>
</protein>
<reference evidence="2" key="1">
    <citation type="journal article" date="2015" name="Nature">
        <title>Complex archaea that bridge the gap between prokaryotes and eukaryotes.</title>
        <authorList>
            <person name="Spang A."/>
            <person name="Saw J.H."/>
            <person name="Jorgensen S.L."/>
            <person name="Zaremba-Niedzwiedzka K."/>
            <person name="Martijn J."/>
            <person name="Lind A.E."/>
            <person name="van Eijk R."/>
            <person name="Schleper C."/>
            <person name="Guy L."/>
            <person name="Ettema T.J."/>
        </authorList>
    </citation>
    <scope>NUCLEOTIDE SEQUENCE</scope>
</reference>
<organism evidence="2">
    <name type="scientific">marine sediment metagenome</name>
    <dbReference type="NCBI Taxonomy" id="412755"/>
    <lineage>
        <taxon>unclassified sequences</taxon>
        <taxon>metagenomes</taxon>
        <taxon>ecological metagenomes</taxon>
    </lineage>
</organism>
<evidence type="ECO:0000259" key="1">
    <source>
        <dbReference type="PROSITE" id="PS50846"/>
    </source>
</evidence>
<gene>
    <name evidence="2" type="ORF">LCGC14_0290190</name>
</gene>
<accession>A0A0F9UAL2</accession>
<dbReference type="AlphaFoldDB" id="A0A0F9UAL2"/>
<dbReference type="SUPFAM" id="SSF55008">
    <property type="entry name" value="HMA, heavy metal-associated domain"/>
    <property type="match status" value="1"/>
</dbReference>
<dbReference type="InterPro" id="IPR036163">
    <property type="entry name" value="HMA_dom_sf"/>
</dbReference>